<gene>
    <name evidence="11" type="ORF">IF202_03000</name>
</gene>
<reference evidence="11 12" key="1">
    <citation type="submission" date="2020-09" db="EMBL/GenBank/DDBJ databases">
        <title>Marinomonas sp. nov., isolated from the cysticercosis algae of Qingdao, China.</title>
        <authorList>
            <person name="Sun X."/>
        </authorList>
    </citation>
    <scope>NUCLEOTIDE SEQUENCE [LARGE SCALE GENOMIC DNA]</scope>
    <source>
        <strain evidence="11 12">SM2066</strain>
    </source>
</reference>
<keyword evidence="7" id="KW-0472">Membrane</keyword>
<dbReference type="PANTHER" id="PTHR43297:SF2">
    <property type="entry name" value="DIPEPTIDE TRANSPORT ATP-BINDING PROTEIN DPPD"/>
    <property type="match status" value="1"/>
</dbReference>
<dbReference type="PANTHER" id="PTHR43297">
    <property type="entry name" value="OLIGOPEPTIDE TRANSPORT ATP-BINDING PROTEIN APPD"/>
    <property type="match status" value="1"/>
</dbReference>
<evidence type="ECO:0000256" key="3">
    <source>
        <dbReference type="ARBA" id="ARBA00022448"/>
    </source>
</evidence>
<evidence type="ECO:0000256" key="8">
    <source>
        <dbReference type="ARBA" id="ARBA00038852"/>
    </source>
</evidence>
<sequence>MSHSNSSKNTLLEIENLNVTFSSVHGPIQAVRNLSFKMGHEKIAIVGESGSGKSQTGRAILGLSEGNVSADKLIFDGVDLQSLSTRDYREIRGKRISMIMQDPKYSLNPVMTVGKQMIEACRIQMKVSKKEAIKRCMDMLEAVRIRNPQRVFNTYPHEVSGGMGQRIMIAMMLLSSPDLLIADEPTSALDVTVQLQVLAIMDDLVKERGMGLILVSHDLPLVASFCDRILVMYAGQIVEEIEASKLNEAQHPYTRGLLSCLPNNAIKGQPLATLQRQDSWLDEVPNRQEQDKNAQESLV</sequence>
<evidence type="ECO:0000256" key="2">
    <source>
        <dbReference type="ARBA" id="ARBA00005417"/>
    </source>
</evidence>
<dbReference type="EMBL" id="JACYFC010000001">
    <property type="protein sequence ID" value="MBD5770004.1"/>
    <property type="molecule type" value="Genomic_DNA"/>
</dbReference>
<keyword evidence="3" id="KW-0813">Transport</keyword>
<organism evidence="11 12">
    <name type="scientific">Marinomonas colpomeniae</name>
    <dbReference type="NCBI Taxonomy" id="2774408"/>
    <lineage>
        <taxon>Bacteria</taxon>
        <taxon>Pseudomonadati</taxon>
        <taxon>Pseudomonadota</taxon>
        <taxon>Gammaproteobacteria</taxon>
        <taxon>Oceanospirillales</taxon>
        <taxon>Oceanospirillaceae</taxon>
        <taxon>Marinomonas</taxon>
    </lineage>
</organism>
<dbReference type="Proteomes" id="UP000604161">
    <property type="component" value="Unassembled WGS sequence"/>
</dbReference>
<evidence type="ECO:0000313" key="11">
    <source>
        <dbReference type="EMBL" id="MBD5770004.1"/>
    </source>
</evidence>
<dbReference type="InterPro" id="IPR003439">
    <property type="entry name" value="ABC_transporter-like_ATP-bd"/>
</dbReference>
<comment type="similarity">
    <text evidence="2">Belongs to the ABC transporter superfamily.</text>
</comment>
<evidence type="ECO:0000313" key="12">
    <source>
        <dbReference type="Proteomes" id="UP000604161"/>
    </source>
</evidence>
<evidence type="ECO:0000256" key="6">
    <source>
        <dbReference type="ARBA" id="ARBA00022840"/>
    </source>
</evidence>
<evidence type="ECO:0000256" key="7">
    <source>
        <dbReference type="ARBA" id="ARBA00023136"/>
    </source>
</evidence>
<comment type="caution">
    <text evidence="11">The sequence shown here is derived from an EMBL/GenBank/DDBJ whole genome shotgun (WGS) entry which is preliminary data.</text>
</comment>
<protein>
    <recommendedName>
        <fullName evidence="8">ABC-type dipeptide transporter</fullName>
        <ecNumber evidence="8">7.4.2.9</ecNumber>
    </recommendedName>
</protein>
<keyword evidence="5" id="KW-0547">Nucleotide-binding</keyword>
<evidence type="ECO:0000256" key="9">
    <source>
        <dbReference type="ARBA" id="ARBA00047356"/>
    </source>
</evidence>
<dbReference type="InterPro" id="IPR003593">
    <property type="entry name" value="AAA+_ATPase"/>
</dbReference>
<dbReference type="GO" id="GO:0005524">
    <property type="term" value="F:ATP binding"/>
    <property type="evidence" value="ECO:0007669"/>
    <property type="project" value="UniProtKB-KW"/>
</dbReference>
<dbReference type="InterPro" id="IPR027417">
    <property type="entry name" value="P-loop_NTPase"/>
</dbReference>
<comment type="subcellular location">
    <subcellularLocation>
        <location evidence="1">Cell inner membrane</location>
        <topology evidence="1">Peripheral membrane protein</topology>
    </subcellularLocation>
</comment>
<name>A0ABR8NWX9_9GAMM</name>
<dbReference type="PROSITE" id="PS50893">
    <property type="entry name" value="ABC_TRANSPORTER_2"/>
    <property type="match status" value="1"/>
</dbReference>
<feature type="domain" description="ABC transporter" evidence="10">
    <location>
        <begin position="14"/>
        <end position="259"/>
    </location>
</feature>
<dbReference type="EC" id="7.4.2.9" evidence="8"/>
<accession>A0ABR8NWX9</accession>
<evidence type="ECO:0000256" key="1">
    <source>
        <dbReference type="ARBA" id="ARBA00004417"/>
    </source>
</evidence>
<evidence type="ECO:0000256" key="4">
    <source>
        <dbReference type="ARBA" id="ARBA00022475"/>
    </source>
</evidence>
<keyword evidence="4" id="KW-1003">Cell membrane</keyword>
<dbReference type="Pfam" id="PF00005">
    <property type="entry name" value="ABC_tran"/>
    <property type="match status" value="1"/>
</dbReference>
<evidence type="ECO:0000256" key="5">
    <source>
        <dbReference type="ARBA" id="ARBA00022741"/>
    </source>
</evidence>
<dbReference type="RefSeq" id="WP_191593376.1">
    <property type="nucleotide sequence ID" value="NZ_JACYFC010000001.1"/>
</dbReference>
<comment type="catalytic activity">
    <reaction evidence="9">
        <text>a dipeptide(out) + ATP + H2O = a dipeptide(in) + ADP + phosphate + H(+)</text>
        <dbReference type="Rhea" id="RHEA:23120"/>
        <dbReference type="ChEBI" id="CHEBI:15377"/>
        <dbReference type="ChEBI" id="CHEBI:15378"/>
        <dbReference type="ChEBI" id="CHEBI:30616"/>
        <dbReference type="ChEBI" id="CHEBI:43474"/>
        <dbReference type="ChEBI" id="CHEBI:90799"/>
        <dbReference type="ChEBI" id="CHEBI:456216"/>
        <dbReference type="EC" id="7.4.2.9"/>
    </reaction>
</comment>
<evidence type="ECO:0000259" key="10">
    <source>
        <dbReference type="PROSITE" id="PS50893"/>
    </source>
</evidence>
<dbReference type="SMART" id="SM00382">
    <property type="entry name" value="AAA"/>
    <property type="match status" value="1"/>
</dbReference>
<dbReference type="Gene3D" id="3.40.50.300">
    <property type="entry name" value="P-loop containing nucleotide triphosphate hydrolases"/>
    <property type="match status" value="1"/>
</dbReference>
<keyword evidence="12" id="KW-1185">Reference proteome</keyword>
<dbReference type="InterPro" id="IPR050388">
    <property type="entry name" value="ABC_Ni/Peptide_Import"/>
</dbReference>
<keyword evidence="6 11" id="KW-0067">ATP-binding</keyword>
<dbReference type="SUPFAM" id="SSF52540">
    <property type="entry name" value="P-loop containing nucleoside triphosphate hydrolases"/>
    <property type="match status" value="1"/>
</dbReference>
<proteinExistence type="inferred from homology"/>
<dbReference type="CDD" id="cd03257">
    <property type="entry name" value="ABC_NikE_OppD_transporters"/>
    <property type="match status" value="1"/>
</dbReference>